<evidence type="ECO:0000313" key="2">
    <source>
        <dbReference type="Proteomes" id="UP000008524"/>
    </source>
</evidence>
<organism evidence="1 2">
    <name type="scientific">Trypanosoma brucei brucei (strain 927/4 GUTat10.1)</name>
    <dbReference type="NCBI Taxonomy" id="185431"/>
    <lineage>
        <taxon>Eukaryota</taxon>
        <taxon>Discoba</taxon>
        <taxon>Euglenozoa</taxon>
        <taxon>Kinetoplastea</taxon>
        <taxon>Metakinetoplastina</taxon>
        <taxon>Trypanosomatida</taxon>
        <taxon>Trypanosomatidae</taxon>
        <taxon>Trypanosoma</taxon>
    </lineage>
</organism>
<protein>
    <submittedName>
        <fullName evidence="1">Uncharacterized protein</fullName>
    </submittedName>
</protein>
<dbReference type="PaxDb" id="5691-EAN76573"/>
<dbReference type="RefSeq" id="XP_024498439.1">
    <property type="nucleotide sequence ID" value="XM_024642652.1"/>
</dbReference>
<accession>Q38F47</accession>
<dbReference type="Proteomes" id="UP000008524">
    <property type="component" value="Chromosome 9"/>
</dbReference>
<dbReference type="AlphaFoldDB" id="Q38F47"/>
<proteinExistence type="predicted"/>
<name>Q38F47_TRYB2</name>
<dbReference type="KEGG" id="tbr:Tb09.160.3580"/>
<dbReference type="GeneID" id="3660375"/>
<gene>
    <name evidence="1" type="ORF">Tb09.160.3580</name>
</gene>
<keyword evidence="2" id="KW-1185">Reference proteome</keyword>
<dbReference type="InParanoid" id="Q38F47"/>
<sequence>MFSSFSCCIMLLGGMRVRVSAGVRAVREDDN</sequence>
<dbReference type="EMBL" id="CM000207">
    <property type="protein sequence ID" value="EAN76573.1"/>
    <property type="molecule type" value="Genomic_DNA"/>
</dbReference>
<reference evidence="1 2" key="2">
    <citation type="journal article" date="2005" name="Science">
        <title>The genome of the African trypanosome Trypanosoma brucei.</title>
        <authorList>
            <person name="Berriman M."/>
            <person name="Ghedin E."/>
            <person name="Hertz-Fowler C."/>
            <person name="Blandin G."/>
            <person name="Renauld H."/>
            <person name="Bartholomeu D.C."/>
            <person name="Lennard N.J."/>
            <person name="Caler E."/>
            <person name="Hamlin N.E."/>
            <person name="Haas B."/>
            <person name="Bohme U."/>
            <person name="Hannick L."/>
            <person name="Aslett M.A."/>
            <person name="Shallom J."/>
            <person name="Marcello L."/>
            <person name="Hou L."/>
            <person name="Wickstead B."/>
            <person name="Alsmark U.C."/>
            <person name="Arrowsmith C."/>
            <person name="Atkin R.J."/>
            <person name="Barron A.J."/>
            <person name="Bringaud F."/>
            <person name="Brooks K."/>
            <person name="Carrington M."/>
            <person name="Cherevach I."/>
            <person name="Chillingworth T.J."/>
            <person name="Churcher C."/>
            <person name="Clark L.N."/>
            <person name="Corton C.H."/>
            <person name="Cronin A."/>
            <person name="Davies R.M."/>
            <person name="Doggett J."/>
            <person name="Djikeng A."/>
            <person name="Feldblyum T."/>
            <person name="Field M.C."/>
            <person name="Fraser A."/>
            <person name="Goodhead I."/>
            <person name="Hance Z."/>
            <person name="Harper D."/>
            <person name="Harris B.R."/>
            <person name="Hauser H."/>
            <person name="Hostetler J."/>
            <person name="Ivens A."/>
            <person name="Jagels K."/>
            <person name="Johnson D."/>
            <person name="Johnson J."/>
            <person name="Jones K."/>
            <person name="Kerhornou A.X."/>
            <person name="Koo H."/>
            <person name="Larke N."/>
            <person name="Landfear S."/>
            <person name="Larkin C."/>
            <person name="Leech V."/>
            <person name="Line A."/>
            <person name="Lord A."/>
            <person name="Macleod A."/>
            <person name="Mooney P.J."/>
            <person name="Moule S."/>
            <person name="Martin D.M."/>
            <person name="Morgan G.W."/>
            <person name="Mungall K."/>
            <person name="Norbertczak H."/>
            <person name="Ormond D."/>
            <person name="Pai G."/>
            <person name="Peacock C.S."/>
            <person name="Peterson J."/>
            <person name="Quail M.A."/>
            <person name="Rabbinowitsch E."/>
            <person name="Rajandream M.A."/>
            <person name="Reitter C."/>
            <person name="Salzberg S.L."/>
            <person name="Sanders M."/>
            <person name="Schobel S."/>
            <person name="Sharp S."/>
            <person name="Simmonds M."/>
            <person name="Simpson A.J."/>
            <person name="Tallon L."/>
            <person name="Turner C.M."/>
            <person name="Tait A."/>
            <person name="Tivey A.R."/>
            <person name="Van Aken S."/>
            <person name="Walker D."/>
            <person name="Wanless D."/>
            <person name="Wang S."/>
            <person name="White B."/>
            <person name="White O."/>
            <person name="Whitehead S."/>
            <person name="Woodward J."/>
            <person name="Wortman J."/>
            <person name="Adams M.D."/>
            <person name="Embley T.M."/>
            <person name="Gull K."/>
            <person name="Ullu E."/>
            <person name="Barry J.D."/>
            <person name="Fairlamb A.H."/>
            <person name="Opperdoes F."/>
            <person name="Barrell B.G."/>
            <person name="Donelson J.E."/>
            <person name="Hall N."/>
            <person name="Fraser C.M."/>
            <person name="Melville S.E."/>
            <person name="El-Sayed N.M."/>
        </authorList>
    </citation>
    <scope>NUCLEOTIDE SEQUENCE [LARGE SCALE GENOMIC DNA]</scope>
    <source>
        <strain evidence="1 2">927/4 GUTat10.1</strain>
    </source>
</reference>
<evidence type="ECO:0000313" key="1">
    <source>
        <dbReference type="EMBL" id="EAN76573.1"/>
    </source>
</evidence>
<reference evidence="1 2" key="1">
    <citation type="journal article" date="2005" name="Science">
        <title>Comparative genomics of trypanosomatid parasitic protozoa.</title>
        <authorList>
            <person name="El-Sayed N.M."/>
            <person name="Myler P.J."/>
            <person name="Blandin G."/>
            <person name="Berriman M."/>
            <person name="Crabtree J."/>
            <person name="Aggarwal G."/>
            <person name="Caler E."/>
            <person name="Renauld H."/>
            <person name="Worthey E.A."/>
            <person name="Hertz-Fowler C."/>
            <person name="Ghedin E."/>
            <person name="Peacock C."/>
            <person name="Bartholomeu D.C."/>
            <person name="Haas B.J."/>
            <person name="Tran A.N."/>
            <person name="Wortman J.R."/>
            <person name="Alsmark U.C."/>
            <person name="Angiuoli S."/>
            <person name="Anupama A."/>
            <person name="Badger J."/>
            <person name="Bringaud F."/>
            <person name="Cadag E."/>
            <person name="Carlton J.M."/>
            <person name="Cerqueira G.C."/>
            <person name="Creasy T."/>
            <person name="Delcher A.L."/>
            <person name="Djikeng A."/>
            <person name="Embley T.M."/>
            <person name="Hauser C."/>
            <person name="Ivens A.C."/>
            <person name="Kummerfeld S.K."/>
            <person name="Pereira-Leal J.B."/>
            <person name="Nilsson D."/>
            <person name="Peterson J."/>
            <person name="Salzberg S.L."/>
            <person name="Shallom J."/>
            <person name="Silva J.C."/>
            <person name="Sundaram J."/>
            <person name="Westenberger S."/>
            <person name="White O."/>
            <person name="Melville S.E."/>
            <person name="Donelson J.E."/>
            <person name="Andersson B."/>
            <person name="Stuart K.D."/>
            <person name="Hall N."/>
        </authorList>
    </citation>
    <scope>NUCLEOTIDE SEQUENCE [LARGE SCALE GENOMIC DNA]</scope>
    <source>
        <strain evidence="1 2">927/4 GUTat10.1</strain>
    </source>
</reference>